<organism evidence="1 2">
    <name type="scientific">Ruminococcus intestinalis</name>
    <dbReference type="NCBI Taxonomy" id="2763066"/>
    <lineage>
        <taxon>Bacteria</taxon>
        <taxon>Bacillati</taxon>
        <taxon>Bacillota</taxon>
        <taxon>Clostridia</taxon>
        <taxon>Eubacteriales</taxon>
        <taxon>Oscillospiraceae</taxon>
        <taxon>Ruminococcus</taxon>
    </lineage>
</organism>
<comment type="caution">
    <text evidence="1">The sequence shown here is derived from an EMBL/GenBank/DDBJ whole genome shotgun (WGS) entry which is preliminary data.</text>
</comment>
<dbReference type="EMBL" id="JACOPS010000001">
    <property type="protein sequence ID" value="MBC5727544.1"/>
    <property type="molecule type" value="Genomic_DNA"/>
</dbReference>
<dbReference type="Proteomes" id="UP000636755">
    <property type="component" value="Unassembled WGS sequence"/>
</dbReference>
<sequence length="119" mass="13510">MKNIKNFFTLPNEVFCLMLTPSELAVLSYLVRCSDDTGICYPSIHTIATACAMSDNTVRKCVRKLEDREIISKSGGFRASKFGKEQNTSFIYELNPSFYNEGFARANLVDYFTKRNAQP</sequence>
<protein>
    <submittedName>
        <fullName evidence="1">Helix-turn-helix domain-containing protein</fullName>
    </submittedName>
</protein>
<dbReference type="RefSeq" id="WP_186934831.1">
    <property type="nucleotide sequence ID" value="NZ_JACOPS010000001.1"/>
</dbReference>
<evidence type="ECO:0000313" key="1">
    <source>
        <dbReference type="EMBL" id="MBC5727544.1"/>
    </source>
</evidence>
<dbReference type="Pfam" id="PF13730">
    <property type="entry name" value="HTH_36"/>
    <property type="match status" value="1"/>
</dbReference>
<evidence type="ECO:0000313" key="2">
    <source>
        <dbReference type="Proteomes" id="UP000636755"/>
    </source>
</evidence>
<accession>A0ABR7HJ50</accession>
<reference evidence="1 2" key="1">
    <citation type="submission" date="2020-08" db="EMBL/GenBank/DDBJ databases">
        <title>Genome public.</title>
        <authorList>
            <person name="Liu C."/>
            <person name="Sun Q."/>
        </authorList>
    </citation>
    <scope>NUCLEOTIDE SEQUENCE [LARGE SCALE GENOMIC DNA]</scope>
    <source>
        <strain evidence="1 2">NSJ-71</strain>
    </source>
</reference>
<dbReference type="Gene3D" id="1.10.10.10">
    <property type="entry name" value="Winged helix-like DNA-binding domain superfamily/Winged helix DNA-binding domain"/>
    <property type="match status" value="1"/>
</dbReference>
<name>A0ABR7HJ50_9FIRM</name>
<keyword evidence="2" id="KW-1185">Reference proteome</keyword>
<gene>
    <name evidence="1" type="ORF">H8R91_03155</name>
</gene>
<dbReference type="InterPro" id="IPR036388">
    <property type="entry name" value="WH-like_DNA-bd_sf"/>
</dbReference>
<proteinExistence type="predicted"/>